<evidence type="ECO:0000259" key="8">
    <source>
        <dbReference type="Pfam" id="PF02441"/>
    </source>
</evidence>
<keyword evidence="4 9" id="KW-0808">Transferase</keyword>
<keyword evidence="1" id="KW-0637">Prenyltransferase</keyword>
<comment type="similarity">
    <text evidence="5">Belongs to the UbiX/PAD1 family.</text>
</comment>
<feature type="domain" description="Flavoprotein" evidence="8">
    <location>
        <begin position="3"/>
        <end position="184"/>
    </location>
</feature>
<dbReference type="InterPro" id="IPR003382">
    <property type="entry name" value="Flavoprotein"/>
</dbReference>
<sequence>MANYVIAISGASGAIYGVTLLEYLLKQKHRVYLVLSRSARVIIRGELGREWGHHFSETLEILNRTYAGHHLVYCDENDMSAPISSGSVPTQGMVVAPCSMKTLAGIAHGFSSNLIGRAADVTMKERRPLILIPRETPLHRVHLKNMLTVSEMGVTLLPAMPGFYNKPQSINDLVHFVVARALDLLGLKNELSPRWTVS</sequence>
<evidence type="ECO:0000256" key="4">
    <source>
        <dbReference type="ARBA" id="ARBA00022679"/>
    </source>
</evidence>
<feature type="transmembrane region" description="Helical" evidence="7">
    <location>
        <begin position="6"/>
        <end position="25"/>
    </location>
</feature>
<dbReference type="InterPro" id="IPR004507">
    <property type="entry name" value="UbiX-like"/>
</dbReference>
<dbReference type="EMBL" id="UOGF01000007">
    <property type="protein sequence ID" value="VAX26238.1"/>
    <property type="molecule type" value="Genomic_DNA"/>
</dbReference>
<evidence type="ECO:0000256" key="7">
    <source>
        <dbReference type="SAM" id="Phobius"/>
    </source>
</evidence>
<accession>A0A3B1CQF9</accession>
<keyword evidence="7" id="KW-0812">Transmembrane</keyword>
<evidence type="ECO:0000256" key="1">
    <source>
        <dbReference type="ARBA" id="ARBA00022602"/>
    </source>
</evidence>
<dbReference type="Pfam" id="PF02441">
    <property type="entry name" value="Flavoprotein"/>
    <property type="match status" value="1"/>
</dbReference>
<dbReference type="EC" id="2.5.1.129" evidence="6"/>
<evidence type="ECO:0000256" key="3">
    <source>
        <dbReference type="ARBA" id="ARBA00022643"/>
    </source>
</evidence>
<evidence type="ECO:0000256" key="2">
    <source>
        <dbReference type="ARBA" id="ARBA00022630"/>
    </source>
</evidence>
<dbReference type="HAMAP" id="MF_01984">
    <property type="entry name" value="ubiX_pad"/>
    <property type="match status" value="1"/>
</dbReference>
<proteinExistence type="inferred from homology"/>
<keyword evidence="7" id="KW-1133">Transmembrane helix</keyword>
<dbReference type="AlphaFoldDB" id="A0A3B1CQF9"/>
<dbReference type="PANTHER" id="PTHR43374">
    <property type="entry name" value="FLAVIN PRENYLTRANSFERASE"/>
    <property type="match status" value="1"/>
</dbReference>
<keyword evidence="3" id="KW-0288">FMN</keyword>
<dbReference type="FunFam" id="3.40.50.1950:FF:000001">
    <property type="entry name" value="Flavin prenyltransferase UbiX"/>
    <property type="match status" value="1"/>
</dbReference>
<name>A0A3B1CQF9_9ZZZZ</name>
<dbReference type="NCBIfam" id="TIGR00421">
    <property type="entry name" value="ubiX_pad"/>
    <property type="match status" value="1"/>
</dbReference>
<dbReference type="SUPFAM" id="SSF52507">
    <property type="entry name" value="Homo-oligomeric flavin-containing Cys decarboxylases, HFCD"/>
    <property type="match status" value="1"/>
</dbReference>
<dbReference type="PANTHER" id="PTHR43374:SF1">
    <property type="entry name" value="FLAVIN PRENYLTRANSFERASE PAD1, MITOCHONDRIAL"/>
    <property type="match status" value="1"/>
</dbReference>
<dbReference type="Gene3D" id="3.40.50.1950">
    <property type="entry name" value="Flavin prenyltransferase-like"/>
    <property type="match status" value="1"/>
</dbReference>
<reference evidence="9" key="1">
    <citation type="submission" date="2018-06" db="EMBL/GenBank/DDBJ databases">
        <authorList>
            <person name="Zhirakovskaya E."/>
        </authorList>
    </citation>
    <scope>NUCLEOTIDE SEQUENCE</scope>
</reference>
<dbReference type="GO" id="GO:0016831">
    <property type="term" value="F:carboxy-lyase activity"/>
    <property type="evidence" value="ECO:0007669"/>
    <property type="project" value="TreeGrafter"/>
</dbReference>
<evidence type="ECO:0000313" key="9">
    <source>
        <dbReference type="EMBL" id="VAX26238.1"/>
    </source>
</evidence>
<keyword evidence="7" id="KW-0472">Membrane</keyword>
<dbReference type="InterPro" id="IPR036551">
    <property type="entry name" value="Flavin_trans-like"/>
</dbReference>
<dbReference type="NCBIfam" id="NF004685">
    <property type="entry name" value="PRK06029.1"/>
    <property type="match status" value="1"/>
</dbReference>
<organism evidence="9">
    <name type="scientific">hydrothermal vent metagenome</name>
    <dbReference type="NCBI Taxonomy" id="652676"/>
    <lineage>
        <taxon>unclassified sequences</taxon>
        <taxon>metagenomes</taxon>
        <taxon>ecological metagenomes</taxon>
    </lineage>
</organism>
<dbReference type="GO" id="GO:0106141">
    <property type="term" value="F:flavin prenyltransferase activity"/>
    <property type="evidence" value="ECO:0007669"/>
    <property type="project" value="UniProtKB-EC"/>
</dbReference>
<gene>
    <name evidence="9" type="ORF">MNBD_NITROSPIRAE01-1214</name>
</gene>
<evidence type="ECO:0000256" key="6">
    <source>
        <dbReference type="ARBA" id="ARBA00066834"/>
    </source>
</evidence>
<keyword evidence="2" id="KW-0285">Flavoprotein</keyword>
<protein>
    <recommendedName>
        <fullName evidence="6">flavin prenyltransferase</fullName>
        <ecNumber evidence="6">2.5.1.129</ecNumber>
    </recommendedName>
</protein>
<evidence type="ECO:0000256" key="5">
    <source>
        <dbReference type="ARBA" id="ARBA00060793"/>
    </source>
</evidence>